<organism evidence="2 3">
    <name type="scientific">Bionectria ochroleuca</name>
    <name type="common">Gliocladium roseum</name>
    <dbReference type="NCBI Taxonomy" id="29856"/>
    <lineage>
        <taxon>Eukaryota</taxon>
        <taxon>Fungi</taxon>
        <taxon>Dikarya</taxon>
        <taxon>Ascomycota</taxon>
        <taxon>Pezizomycotina</taxon>
        <taxon>Sordariomycetes</taxon>
        <taxon>Hypocreomycetidae</taxon>
        <taxon>Hypocreales</taxon>
        <taxon>Bionectriaceae</taxon>
        <taxon>Clonostachys</taxon>
    </lineage>
</organism>
<dbReference type="InterPro" id="IPR010497">
    <property type="entry name" value="Epoxide_hydro_N"/>
</dbReference>
<evidence type="ECO:0000313" key="3">
    <source>
        <dbReference type="Proteomes" id="UP000616885"/>
    </source>
</evidence>
<feature type="domain" description="Epoxide hydrolase N-terminal" evidence="1">
    <location>
        <begin position="16"/>
        <end position="70"/>
    </location>
</feature>
<protein>
    <recommendedName>
        <fullName evidence="1">Epoxide hydrolase N-terminal domain-containing protein</fullName>
    </recommendedName>
</protein>
<dbReference type="SUPFAM" id="SSF53474">
    <property type="entry name" value="alpha/beta-Hydrolases"/>
    <property type="match status" value="1"/>
</dbReference>
<name>A0A8H7NH95_BIOOC</name>
<evidence type="ECO:0000313" key="2">
    <source>
        <dbReference type="EMBL" id="KAF9755887.1"/>
    </source>
</evidence>
<dbReference type="AlphaFoldDB" id="A0A8H7NH95"/>
<dbReference type="Proteomes" id="UP000616885">
    <property type="component" value="Unassembled WGS sequence"/>
</dbReference>
<dbReference type="InterPro" id="IPR029058">
    <property type="entry name" value="AB_hydrolase_fold"/>
</dbReference>
<sequence>MAEYSRIPTAAQLQLENFQLHISEEKVDEFKRLLRLSKLAPKTYESLQTDGRFGITHEWISKGKEYWENK</sequence>
<accession>A0A8H7NH95</accession>
<reference evidence="2" key="1">
    <citation type="submission" date="2020-10" db="EMBL/GenBank/DDBJ databases">
        <title>High-Quality Genome Resource of Clonostachys rosea strain S41 by Oxford Nanopore Long-Read Sequencing.</title>
        <authorList>
            <person name="Wang H."/>
        </authorList>
    </citation>
    <scope>NUCLEOTIDE SEQUENCE</scope>
    <source>
        <strain evidence="2">S41</strain>
    </source>
</reference>
<dbReference type="Gene3D" id="3.40.50.1820">
    <property type="entry name" value="alpha/beta hydrolase"/>
    <property type="match status" value="1"/>
</dbReference>
<proteinExistence type="predicted"/>
<gene>
    <name evidence="2" type="ORF">IM811_011328</name>
</gene>
<evidence type="ECO:0000259" key="1">
    <source>
        <dbReference type="Pfam" id="PF06441"/>
    </source>
</evidence>
<dbReference type="Pfam" id="PF06441">
    <property type="entry name" value="EHN"/>
    <property type="match status" value="1"/>
</dbReference>
<comment type="caution">
    <text evidence="2">The sequence shown here is derived from an EMBL/GenBank/DDBJ whole genome shotgun (WGS) entry which is preliminary data.</text>
</comment>
<dbReference type="EMBL" id="JADCTT010000003">
    <property type="protein sequence ID" value="KAF9755887.1"/>
    <property type="molecule type" value="Genomic_DNA"/>
</dbReference>